<dbReference type="STRING" id="1841610.A6X21_23325"/>
<comment type="similarity">
    <text evidence="2">Belongs to the resistance-nodulation-cell division (RND) (TC 2.A.6) family.</text>
</comment>
<dbReference type="SUPFAM" id="SSF82714">
    <property type="entry name" value="Multidrug efflux transporter AcrB TolC docking domain, DN and DC subdomains"/>
    <property type="match status" value="2"/>
</dbReference>
<evidence type="ECO:0000256" key="9">
    <source>
        <dbReference type="SAM" id="MobiDB-lite"/>
    </source>
</evidence>
<accession>A0A1C3ECK5</accession>
<organism evidence="11 12">
    <name type="scientific">Planctopirus hydrillae</name>
    <dbReference type="NCBI Taxonomy" id="1841610"/>
    <lineage>
        <taxon>Bacteria</taxon>
        <taxon>Pseudomonadati</taxon>
        <taxon>Planctomycetota</taxon>
        <taxon>Planctomycetia</taxon>
        <taxon>Planctomycetales</taxon>
        <taxon>Planctomycetaceae</taxon>
        <taxon>Planctopirus</taxon>
    </lineage>
</organism>
<dbReference type="Gene3D" id="3.30.2090.10">
    <property type="entry name" value="Multidrug efflux transporter AcrB TolC docking domain, DN and DC subdomains"/>
    <property type="match status" value="2"/>
</dbReference>
<dbReference type="Proteomes" id="UP000094828">
    <property type="component" value="Unassembled WGS sequence"/>
</dbReference>
<evidence type="ECO:0000256" key="10">
    <source>
        <dbReference type="SAM" id="Phobius"/>
    </source>
</evidence>
<feature type="region of interest" description="Disordered" evidence="9">
    <location>
        <begin position="1038"/>
        <end position="1065"/>
    </location>
</feature>
<dbReference type="PANTHER" id="PTHR32063">
    <property type="match status" value="1"/>
</dbReference>
<proteinExistence type="inferred from homology"/>
<evidence type="ECO:0000256" key="2">
    <source>
        <dbReference type="ARBA" id="ARBA00010942"/>
    </source>
</evidence>
<gene>
    <name evidence="11" type="ORF">A6X21_23325</name>
</gene>
<feature type="transmembrane region" description="Helical" evidence="10">
    <location>
        <begin position="12"/>
        <end position="33"/>
    </location>
</feature>
<dbReference type="GO" id="GO:0005886">
    <property type="term" value="C:plasma membrane"/>
    <property type="evidence" value="ECO:0007669"/>
    <property type="project" value="UniProtKB-SubCell"/>
</dbReference>
<dbReference type="SUPFAM" id="SSF82693">
    <property type="entry name" value="Multidrug efflux transporter AcrB pore domain, PN1, PN2, PC1 and PC2 subdomains"/>
    <property type="match status" value="4"/>
</dbReference>
<sequence>MLSRFFIDRPIFANVIAIVTMILGGVALFRLPVEQYPSITPPTVQVTATYPGANAQVLSDTVAAPIEQQVNGVEGMLYMSSTCASDGTYTLTVTFEVGANLDMAQVLVQNRVSQAEPRLPEDVRRQGINVKKQSTAIIQVVTLTSDEGKFDSLYLSNYATLSIRDELARIYGVGEIQVFGSSDYGMRVWLDPNKLKARNLSASDVVAAIQEQNVQVAAGQLGAAPAPVGQDFEYTITTLGRLSDVEAFNDIIVKTAPGNGGRLTRVRDVARVELGGQLYNLYCEKSGIPAAGLAIFQLPGANSLNVAHDVKQVMAKLAKNFPKGLNYDIPFDTTKFVEEAIAEVYKTLFEAGVLVLIVILVFLQDWRAVLVPATTVPVTIIGAFALMWAMGFSVNMLTLFGLVLAIGIVVDDAIVIVENAAHHIEHDHLAPREATIVAMGEILGPIIGITLVLMAVFLPTAGMQGITGQLYRQFALTIAATALISAVNALTLKPAQCAVYLRPVAAKKNIFYRGFNAVYDFFEGIYVSIVKLLVRAPLFSMIAYVAIVTSTVLLFRSLPTGFLPTEDQGYLVVGCQLPDGASQERTKAVLQKMNKILGSTPGIENWVTIGGQSLLDQAASSNAATIYVTLKEWSHRQSREESLFGVLGSLYGQFATIDDAITFAFPPPAILGLGTAGGFEMQLQDRGGAGLVQLQNMAQIISADANQQTALTQVNSTFRAQIPQIYLDIDRVKAKSLDVPLAEIFGTLQAELGSAYVNDFNLFGRTYQVRIQADAQFRVEKTDITRLQVRNRAGQMVPLGSLVEVRDTLGPQIIRRYNLYPAAAINGQAAPGFSSGQALDIMEQMAERLLPKTMGFEWTGISYQERKVGNESVYVLGLAVLLVYLVLAAQYESWTSPAAVILVVPLGLVGSGLALLARGMDNNVYTQIGLVLIIALASKNAILIVEFARDLRHKGASILDAAVNASRLRFRPILMTSFAFILGVYPLVVAQGAGAASRQALGTAVFGGMITSTILAVFFTPVFYVVMQSLSEGYAHLRGKPVRTGPPSDEAAQPATTQHQQPASH</sequence>
<feature type="transmembrane region" description="Helical" evidence="10">
    <location>
        <begin position="928"/>
        <end position="948"/>
    </location>
</feature>
<feature type="transmembrane region" description="Helical" evidence="10">
    <location>
        <begin position="344"/>
        <end position="363"/>
    </location>
</feature>
<keyword evidence="8 10" id="KW-0472">Membrane</keyword>
<keyword evidence="4" id="KW-1003">Cell membrane</keyword>
<dbReference type="PANTHER" id="PTHR32063:SF13">
    <property type="entry name" value="MULTIDRUG EFFLUX PUMP SUBUNIT ACRB-RELATED"/>
    <property type="match status" value="1"/>
</dbReference>
<evidence type="ECO:0000256" key="5">
    <source>
        <dbReference type="ARBA" id="ARBA00022519"/>
    </source>
</evidence>
<dbReference type="GO" id="GO:0009636">
    <property type="term" value="P:response to toxic substance"/>
    <property type="evidence" value="ECO:0007669"/>
    <property type="project" value="UniProtKB-ARBA"/>
</dbReference>
<feature type="transmembrane region" description="Helical" evidence="10">
    <location>
        <begin position="438"/>
        <end position="458"/>
    </location>
</feature>
<feature type="transmembrane region" description="Helical" evidence="10">
    <location>
        <begin position="897"/>
        <end position="916"/>
    </location>
</feature>
<dbReference type="NCBIfam" id="NF000282">
    <property type="entry name" value="RND_permease_1"/>
    <property type="match status" value="1"/>
</dbReference>
<dbReference type="GO" id="GO:0042910">
    <property type="term" value="F:xenobiotic transmembrane transporter activity"/>
    <property type="evidence" value="ECO:0007669"/>
    <property type="project" value="TreeGrafter"/>
</dbReference>
<keyword evidence="3" id="KW-0813">Transport</keyword>
<dbReference type="PRINTS" id="PR00702">
    <property type="entry name" value="ACRIFLAVINRP"/>
</dbReference>
<dbReference type="RefSeq" id="WP_068848142.1">
    <property type="nucleotide sequence ID" value="NZ_LYDR01000095.1"/>
</dbReference>
<evidence type="ECO:0000256" key="3">
    <source>
        <dbReference type="ARBA" id="ARBA00022448"/>
    </source>
</evidence>
<evidence type="ECO:0000256" key="4">
    <source>
        <dbReference type="ARBA" id="ARBA00022475"/>
    </source>
</evidence>
<feature type="transmembrane region" description="Helical" evidence="10">
    <location>
        <begin position="536"/>
        <end position="555"/>
    </location>
</feature>
<protein>
    <submittedName>
        <fullName evidence="11">Transporter</fullName>
    </submittedName>
</protein>
<keyword evidence="12" id="KW-1185">Reference proteome</keyword>
<feature type="transmembrane region" description="Helical" evidence="10">
    <location>
        <begin position="470"/>
        <end position="490"/>
    </location>
</feature>
<dbReference type="FunFam" id="1.20.1640.10:FF:000001">
    <property type="entry name" value="Efflux pump membrane transporter"/>
    <property type="match status" value="1"/>
</dbReference>
<name>A0A1C3ECK5_9PLAN</name>
<dbReference type="InterPro" id="IPR027463">
    <property type="entry name" value="AcrB_DN_DC_subdom"/>
</dbReference>
<feature type="transmembrane region" description="Helical" evidence="10">
    <location>
        <begin position="396"/>
        <end position="417"/>
    </location>
</feature>
<dbReference type="Gene3D" id="3.30.70.1440">
    <property type="entry name" value="Multidrug efflux transporter AcrB pore domain"/>
    <property type="match status" value="1"/>
</dbReference>
<dbReference type="InterPro" id="IPR001036">
    <property type="entry name" value="Acrflvin-R"/>
</dbReference>
<evidence type="ECO:0000256" key="7">
    <source>
        <dbReference type="ARBA" id="ARBA00022989"/>
    </source>
</evidence>
<dbReference type="Pfam" id="PF00873">
    <property type="entry name" value="ACR_tran"/>
    <property type="match status" value="1"/>
</dbReference>
<keyword evidence="6 10" id="KW-0812">Transmembrane</keyword>
<dbReference type="OrthoDB" id="220575at2"/>
<feature type="transmembrane region" description="Helical" evidence="10">
    <location>
        <begin position="370"/>
        <end position="390"/>
    </location>
</feature>
<feature type="transmembrane region" description="Helical" evidence="10">
    <location>
        <begin position="873"/>
        <end position="891"/>
    </location>
</feature>
<evidence type="ECO:0000313" key="11">
    <source>
        <dbReference type="EMBL" id="ODA30986.1"/>
    </source>
</evidence>
<feature type="transmembrane region" description="Helical" evidence="10">
    <location>
        <begin position="968"/>
        <end position="988"/>
    </location>
</feature>
<dbReference type="Gene3D" id="1.20.1640.10">
    <property type="entry name" value="Multidrug efflux transporter AcrB transmembrane domain"/>
    <property type="match status" value="2"/>
</dbReference>
<comment type="caution">
    <text evidence="11">The sequence shown here is derived from an EMBL/GenBank/DDBJ whole genome shotgun (WGS) entry which is preliminary data.</text>
</comment>
<evidence type="ECO:0000256" key="6">
    <source>
        <dbReference type="ARBA" id="ARBA00022692"/>
    </source>
</evidence>
<evidence type="ECO:0000256" key="1">
    <source>
        <dbReference type="ARBA" id="ARBA00004429"/>
    </source>
</evidence>
<feature type="transmembrane region" description="Helical" evidence="10">
    <location>
        <begin position="1000"/>
        <end position="1027"/>
    </location>
</feature>
<dbReference type="SUPFAM" id="SSF82866">
    <property type="entry name" value="Multidrug efflux transporter AcrB transmembrane domain"/>
    <property type="match status" value="2"/>
</dbReference>
<evidence type="ECO:0000313" key="12">
    <source>
        <dbReference type="Proteomes" id="UP000094828"/>
    </source>
</evidence>
<dbReference type="EMBL" id="LYDR01000095">
    <property type="protein sequence ID" value="ODA30986.1"/>
    <property type="molecule type" value="Genomic_DNA"/>
</dbReference>
<keyword evidence="5" id="KW-0997">Cell inner membrane</keyword>
<dbReference type="Gene3D" id="3.30.70.1430">
    <property type="entry name" value="Multidrug efflux transporter AcrB pore domain"/>
    <property type="match status" value="2"/>
</dbReference>
<dbReference type="NCBIfam" id="TIGR00915">
    <property type="entry name" value="2A0602"/>
    <property type="match status" value="1"/>
</dbReference>
<dbReference type="Gene3D" id="3.30.70.1320">
    <property type="entry name" value="Multidrug efflux transporter AcrB pore domain like"/>
    <property type="match status" value="1"/>
</dbReference>
<dbReference type="GO" id="GO:0015562">
    <property type="term" value="F:efflux transmembrane transporter activity"/>
    <property type="evidence" value="ECO:0007669"/>
    <property type="project" value="InterPro"/>
</dbReference>
<comment type="subcellular location">
    <subcellularLocation>
        <location evidence="1">Cell inner membrane</location>
        <topology evidence="1">Multi-pass membrane protein</topology>
    </subcellularLocation>
</comment>
<feature type="compositionally biased region" description="Low complexity" evidence="9">
    <location>
        <begin position="1051"/>
        <end position="1065"/>
    </location>
</feature>
<evidence type="ECO:0000256" key="8">
    <source>
        <dbReference type="ARBA" id="ARBA00023136"/>
    </source>
</evidence>
<dbReference type="AlphaFoldDB" id="A0A1C3ECK5"/>
<keyword evidence="7 10" id="KW-1133">Transmembrane helix</keyword>
<dbReference type="InterPro" id="IPR004764">
    <property type="entry name" value="MdtF-like"/>
</dbReference>
<reference evidence="11 12" key="1">
    <citation type="submission" date="2016-05" db="EMBL/GenBank/DDBJ databases">
        <title>Genomic and physiological characterization of Planctopirus sp. isolated from fresh water lake.</title>
        <authorList>
            <person name="Subhash Y."/>
            <person name="Ramana C."/>
        </authorList>
    </citation>
    <scope>NUCLEOTIDE SEQUENCE [LARGE SCALE GENOMIC DNA]</scope>
    <source>
        <strain evidence="11 12">JC280</strain>
    </source>
</reference>
<dbReference type="FunFam" id="3.30.70.1430:FF:000001">
    <property type="entry name" value="Efflux pump membrane transporter"/>
    <property type="match status" value="1"/>
</dbReference>